<dbReference type="GO" id="GO:0008270">
    <property type="term" value="F:zinc ion binding"/>
    <property type="evidence" value="ECO:0007669"/>
    <property type="project" value="UniProtKB-KW"/>
</dbReference>
<dbReference type="SUPFAM" id="SSF57716">
    <property type="entry name" value="Glucocorticoid receptor-like (DNA-binding domain)"/>
    <property type="match status" value="1"/>
</dbReference>
<protein>
    <recommendedName>
        <fullName evidence="3">GATA-type domain-containing protein</fullName>
    </recommendedName>
</protein>
<gene>
    <name evidence="4" type="ordered locus">CNC03265</name>
</gene>
<dbReference type="GeneID" id="36392793"/>
<dbReference type="EMBL" id="AE017343">
    <property type="protein sequence ID" value="ALO60469.1"/>
    <property type="molecule type" value="Genomic_DNA"/>
</dbReference>
<feature type="region of interest" description="Disordered" evidence="2">
    <location>
        <begin position="145"/>
        <end position="167"/>
    </location>
</feature>
<dbReference type="GO" id="GO:0006355">
    <property type="term" value="P:regulation of DNA-templated transcription"/>
    <property type="evidence" value="ECO:0007669"/>
    <property type="project" value="InterPro"/>
</dbReference>
<dbReference type="RefSeq" id="XP_024514286.1">
    <property type="nucleotide sequence ID" value="XM_024658949.1"/>
</dbReference>
<dbReference type="InParanoid" id="A0A0S2LIB8"/>
<proteinExistence type="predicted"/>
<keyword evidence="1" id="KW-0862">Zinc</keyword>
<evidence type="ECO:0000259" key="3">
    <source>
        <dbReference type="PROSITE" id="PS50114"/>
    </source>
</evidence>
<dbReference type="VEuPathDB" id="FungiDB:CNC03265"/>
<dbReference type="PROSITE" id="PS50114">
    <property type="entry name" value="GATA_ZN_FINGER_2"/>
    <property type="match status" value="1"/>
</dbReference>
<dbReference type="OrthoDB" id="2572925at2759"/>
<evidence type="ECO:0000256" key="2">
    <source>
        <dbReference type="SAM" id="MobiDB-lite"/>
    </source>
</evidence>
<dbReference type="CDD" id="cd00202">
    <property type="entry name" value="ZnF_GATA"/>
    <property type="match status" value="1"/>
</dbReference>
<dbReference type="InterPro" id="IPR000679">
    <property type="entry name" value="Znf_GATA"/>
</dbReference>
<dbReference type="PaxDb" id="214684-A0A0S2LIB8"/>
<organism evidence="4 5">
    <name type="scientific">Cryptococcus deneoformans (strain JEC21 / ATCC MYA-565)</name>
    <name type="common">Cryptococcus neoformans var. neoformans serotype D</name>
    <dbReference type="NCBI Taxonomy" id="214684"/>
    <lineage>
        <taxon>Eukaryota</taxon>
        <taxon>Fungi</taxon>
        <taxon>Dikarya</taxon>
        <taxon>Basidiomycota</taxon>
        <taxon>Agaricomycotina</taxon>
        <taxon>Tremellomycetes</taxon>
        <taxon>Tremellales</taxon>
        <taxon>Cryptococcaceae</taxon>
        <taxon>Cryptococcus</taxon>
        <taxon>Cryptococcus neoformans species complex</taxon>
    </lineage>
</organism>
<dbReference type="SMART" id="SM00401">
    <property type="entry name" value="ZnF_GATA"/>
    <property type="match status" value="1"/>
</dbReference>
<dbReference type="Proteomes" id="UP000002149">
    <property type="component" value="Chromosome 3"/>
</dbReference>
<accession>A0A0S2LIB8</accession>
<feature type="region of interest" description="Disordered" evidence="2">
    <location>
        <begin position="1"/>
        <end position="48"/>
    </location>
</feature>
<sequence>MIPEDHQSLPSRSPSLSPELKPLISLSPEPEPLSPPLRTVTPSQAQQSIKTVAMHRKNASINQGSRFPSRTDQNDRQCTNCGETDTPQWRGTLCNACALWKRSRGTDRPLPLLFPIRKRSISCCDDEEGERERGPEILESWKPMNHVTGHRGTLPIQPRPVTTNGRPRPGYALARPTAYYPSKVDAQIVHLPSSTEQGMPSRIASKTQTHPYTRGRQLGRNIERGRPEVGEAEVPFPKFTKFPSSFQAEPRMINFERGHPTLRYNKYAMSREEFMRGAEWLFDVLQQTSKLLEDMDNAEERAP</sequence>
<feature type="compositionally biased region" description="Low complexity" evidence="2">
    <location>
        <begin position="8"/>
        <end position="28"/>
    </location>
</feature>
<evidence type="ECO:0000313" key="5">
    <source>
        <dbReference type="Proteomes" id="UP000002149"/>
    </source>
</evidence>
<keyword evidence="1" id="KW-0863">Zinc-finger</keyword>
<keyword evidence="1" id="KW-0479">Metal-binding</keyword>
<reference evidence="4 5" key="1">
    <citation type="journal article" date="2005" name="Science">
        <title>The genome of the basidiomycetous yeast and human pathogen Cryptococcus neoformans.</title>
        <authorList>
            <person name="Loftus B.J."/>
            <person name="Fung E."/>
            <person name="Roncaglia P."/>
            <person name="Rowley D."/>
            <person name="Amedeo P."/>
            <person name="Bruno D."/>
            <person name="Vamathevan J."/>
            <person name="Miranda M."/>
            <person name="Anderson I.J."/>
            <person name="Fraser J.A."/>
            <person name="Allen J.E."/>
            <person name="Bosdet I.E."/>
            <person name="Brent M.R."/>
            <person name="Chiu R."/>
            <person name="Doering T.L."/>
            <person name="Donlin M.J."/>
            <person name="D'Souza C.A."/>
            <person name="Fox D.S."/>
            <person name="Grinberg V."/>
            <person name="Fu J."/>
            <person name="Fukushima M."/>
            <person name="Haas B.J."/>
            <person name="Huang J.C."/>
            <person name="Janbon G."/>
            <person name="Jones S.J."/>
            <person name="Koo H.L."/>
            <person name="Krzywinski M.I."/>
            <person name="Kwon-Chung J.K."/>
            <person name="Lengeler K.B."/>
            <person name="Maiti R."/>
            <person name="Marra M.A."/>
            <person name="Marra R.E."/>
            <person name="Mathewson C.A."/>
            <person name="Mitchell T.G."/>
            <person name="Pertea M."/>
            <person name="Riggs F.R."/>
            <person name="Salzberg S.L."/>
            <person name="Schein J.E."/>
            <person name="Shvartsbeyn A."/>
            <person name="Shin H."/>
            <person name="Shumway M."/>
            <person name="Specht C.A."/>
            <person name="Suh B.B."/>
            <person name="Tenney A."/>
            <person name="Utterback T.R."/>
            <person name="Wickes B.L."/>
            <person name="Wortman J.R."/>
            <person name="Wye N.H."/>
            <person name="Kronstad J.W."/>
            <person name="Lodge J.K."/>
            <person name="Heitman J."/>
            <person name="Davis R.W."/>
            <person name="Fraser C.M."/>
            <person name="Hyman R.W."/>
        </authorList>
    </citation>
    <scope>NUCLEOTIDE SEQUENCE [LARGE SCALE GENOMIC DNA]</scope>
    <source>
        <strain evidence="5">JEC21 / ATCC MYA-565</strain>
    </source>
</reference>
<dbReference type="InterPro" id="IPR013088">
    <property type="entry name" value="Znf_NHR/GATA"/>
</dbReference>
<dbReference type="KEGG" id="cne:CNC03265"/>
<evidence type="ECO:0000256" key="1">
    <source>
        <dbReference type="PROSITE-ProRule" id="PRU00094"/>
    </source>
</evidence>
<keyword evidence="5" id="KW-1185">Reference proteome</keyword>
<dbReference type="AlphaFoldDB" id="A0A0S2LIB8"/>
<dbReference type="GO" id="GO:0043565">
    <property type="term" value="F:sequence-specific DNA binding"/>
    <property type="evidence" value="ECO:0007669"/>
    <property type="project" value="InterPro"/>
</dbReference>
<name>A0A0S2LIB8_CRYD1</name>
<feature type="domain" description="GATA-type" evidence="3">
    <location>
        <begin position="72"/>
        <end position="110"/>
    </location>
</feature>
<dbReference type="Gene3D" id="3.30.50.10">
    <property type="entry name" value="Erythroid Transcription Factor GATA-1, subunit A"/>
    <property type="match status" value="1"/>
</dbReference>
<evidence type="ECO:0000313" key="4">
    <source>
        <dbReference type="EMBL" id="ALO60469.1"/>
    </source>
</evidence>